<evidence type="ECO:0000313" key="1">
    <source>
        <dbReference type="EMBL" id="KAF1041405.1"/>
    </source>
</evidence>
<dbReference type="EMBL" id="WNDX01000123">
    <property type="protein sequence ID" value="KAF1041405.1"/>
    <property type="molecule type" value="Genomic_DNA"/>
</dbReference>
<reference evidence="2" key="1">
    <citation type="journal article" date="2020" name="MBio">
        <title>Horizontal gene transfer to a defensive symbiont with a reduced genome amongst a multipartite beetle microbiome.</title>
        <authorList>
            <person name="Waterworth S.C."/>
            <person name="Florez L.V."/>
            <person name="Rees E.R."/>
            <person name="Hertweck C."/>
            <person name="Kaltenpoth M."/>
            <person name="Kwan J.C."/>
        </authorList>
    </citation>
    <scope>NUCLEOTIDE SEQUENCE [LARGE SCALE GENOMIC DNA]</scope>
</reference>
<dbReference type="AlphaFoldDB" id="A0A7V8FUF5"/>
<organism evidence="1 2">
    <name type="scientific">Herbaspirillum frisingense</name>
    <dbReference type="NCBI Taxonomy" id="92645"/>
    <lineage>
        <taxon>Bacteria</taxon>
        <taxon>Pseudomonadati</taxon>
        <taxon>Pseudomonadota</taxon>
        <taxon>Betaproteobacteria</taxon>
        <taxon>Burkholderiales</taxon>
        <taxon>Oxalobacteraceae</taxon>
        <taxon>Herbaspirillum</taxon>
    </lineage>
</organism>
<dbReference type="Proteomes" id="UP000462435">
    <property type="component" value="Unassembled WGS sequence"/>
</dbReference>
<sequence length="816" mass="88650">MRNECIEAVAQAIGRSITQKEAQDIEGRIVRAMRERARQDPAAWRQMDEATRLRAAADDAAQGLMHEAAKAKQRVALTILAHDKVMNRYQSLVDTGQKPFQAVARVLDDANRFAKGVANEYFAGLIDAMQAVHPRWLGMVENAGQAADLVREIFGVSTGNAMAAKGAKAWLETVEAMRQRFNAAGGDIGKLDYGYLPQPHDDLRVLRAGQDQWVQDTLPLLDRTRYVDEDGNLLDDAQLADMLTNAWETITTGGLNKMEPGRAGGAGMRANRGSEHRVIHFKDAESYLTYAAQYNKGGVLASMQGHVARLAKDIALVEEFGPNPPTQWRFLHDTARKSGQSDMVGPWMVRTADMWEVLNGGAATVVNPRLAEIAQGARNIEVFGKLGQAFISSVTDLPTYFVTTGFNRLGLGNSLVNLIRSFGKESADYANRAGLVAESVISDMNRWAESNVGKGWTGKLANATMKASLLEAWTDAIRRGFSVTMMGALGKMSRGEWSALEAGDRARLQRQGITETDFKVWKLATPESWRGSDMLTVRALRAIPEADLQAAGLSVRDQNRAVSKLLGSIADESEFASLAQDLGTRAAVTRSTQKGTIAGEFLRSIALFKGFPMAMVSRHWGRMADQWRNGDKASAVAYGAALTTGLTIFGALAMELKDLVNGKDPRPMTTAKFWGAAFAQGGGLGVFGDLLYTGLGGNNRAGSPNWASFFGPVFGSAVDLANLTVGNAGQAMQGKTTYAGAEAVRFARGHLPFVNLWYAKSALDHAGLQDLQEMLSPGYLARMRQSAMKEWGQDYWWRPGQGAPARAPDFGNITGR</sequence>
<evidence type="ECO:0000313" key="2">
    <source>
        <dbReference type="Proteomes" id="UP000462435"/>
    </source>
</evidence>
<comment type="caution">
    <text evidence="1">The sequence shown here is derived from an EMBL/GenBank/DDBJ whole genome shotgun (WGS) entry which is preliminary data.</text>
</comment>
<gene>
    <name evidence="1" type="ORF">GAK35_03335</name>
</gene>
<protein>
    <submittedName>
        <fullName evidence="1">Uncharacterized protein</fullName>
    </submittedName>
</protein>
<proteinExistence type="predicted"/>
<accession>A0A7V8FUF5</accession>
<name>A0A7V8FUF5_9BURK</name>